<evidence type="ECO:0000256" key="5">
    <source>
        <dbReference type="ARBA" id="ARBA00017058"/>
    </source>
</evidence>
<dbReference type="AlphaFoldDB" id="A0A381UFE6"/>
<proteinExistence type="inferred from homology"/>
<evidence type="ECO:0000256" key="10">
    <source>
        <dbReference type="ARBA" id="ARBA00049115"/>
    </source>
</evidence>
<dbReference type="InterPro" id="IPR000362">
    <property type="entry name" value="Fumarate_lyase_fam"/>
</dbReference>
<dbReference type="GO" id="GO:0004018">
    <property type="term" value="F:N6-(1,2-dicarboxyethyl)AMP AMP-lyase (fumarate-forming) activity"/>
    <property type="evidence" value="ECO:0007669"/>
    <property type="project" value="InterPro"/>
</dbReference>
<name>A0A381UFE6_9ZZZZ</name>
<evidence type="ECO:0000256" key="7">
    <source>
        <dbReference type="ARBA" id="ARBA00023239"/>
    </source>
</evidence>
<comment type="similarity">
    <text evidence="3">Belongs to the lyase 1 family. Adenylosuccinate lyase subfamily.</text>
</comment>
<dbReference type="InterPro" id="IPR008948">
    <property type="entry name" value="L-Aspartase-like"/>
</dbReference>
<dbReference type="InterPro" id="IPR019468">
    <property type="entry name" value="AdenyloSucc_lyase_C"/>
</dbReference>
<dbReference type="Gene3D" id="1.20.200.10">
    <property type="entry name" value="Fumarase/aspartase (Central domain)"/>
    <property type="match status" value="1"/>
</dbReference>
<dbReference type="Gene3D" id="1.10.40.30">
    <property type="entry name" value="Fumarase/aspartase (C-terminal domain)"/>
    <property type="match status" value="1"/>
</dbReference>
<dbReference type="PANTHER" id="PTHR43172:SF1">
    <property type="entry name" value="ADENYLOSUCCINATE LYASE"/>
    <property type="match status" value="1"/>
</dbReference>
<dbReference type="Pfam" id="PF10397">
    <property type="entry name" value="ADSL_C"/>
    <property type="match status" value="1"/>
</dbReference>
<organism evidence="12">
    <name type="scientific">marine metagenome</name>
    <dbReference type="NCBI Taxonomy" id="408172"/>
    <lineage>
        <taxon>unclassified sequences</taxon>
        <taxon>metagenomes</taxon>
        <taxon>ecological metagenomes</taxon>
    </lineage>
</organism>
<comment type="pathway">
    <text evidence="1">Purine metabolism; IMP biosynthesis via de novo pathway; 5-amino-1-(5-phospho-D-ribosyl)imidazole-4-carboxamide from 5-amino-1-(5-phospho-D-ribosyl)imidazole-4-carboxylate: step 2/2.</text>
</comment>
<gene>
    <name evidence="12" type="ORF">METZ01_LOCUS79704</name>
</gene>
<dbReference type="PANTHER" id="PTHR43172">
    <property type="entry name" value="ADENYLOSUCCINATE LYASE"/>
    <property type="match status" value="1"/>
</dbReference>
<dbReference type="Pfam" id="PF00206">
    <property type="entry name" value="Lyase_1"/>
    <property type="match status" value="1"/>
</dbReference>
<feature type="domain" description="Adenylosuccinate lyase C-terminal" evidence="11">
    <location>
        <begin position="342"/>
        <end position="422"/>
    </location>
</feature>
<evidence type="ECO:0000256" key="1">
    <source>
        <dbReference type="ARBA" id="ARBA00004706"/>
    </source>
</evidence>
<dbReference type="GO" id="GO:0044208">
    <property type="term" value="P:'de novo' AMP biosynthetic process"/>
    <property type="evidence" value="ECO:0007669"/>
    <property type="project" value="UniProtKB-UniPathway"/>
</dbReference>
<dbReference type="PROSITE" id="PS00163">
    <property type="entry name" value="FUMARATE_LYASES"/>
    <property type="match status" value="1"/>
</dbReference>
<dbReference type="InterPro" id="IPR020557">
    <property type="entry name" value="Fumarate_lyase_CS"/>
</dbReference>
<comment type="pathway">
    <text evidence="2">Purine metabolism; AMP biosynthesis via de novo pathway; AMP from IMP: step 2/2.</text>
</comment>
<comment type="catalytic activity">
    <reaction evidence="10">
        <text>N(6)-(1,2-dicarboxyethyl)-AMP = fumarate + AMP</text>
        <dbReference type="Rhea" id="RHEA:16853"/>
        <dbReference type="ChEBI" id="CHEBI:29806"/>
        <dbReference type="ChEBI" id="CHEBI:57567"/>
        <dbReference type="ChEBI" id="CHEBI:456215"/>
        <dbReference type="EC" id="4.3.2.2"/>
    </reaction>
    <physiologicalReaction direction="left-to-right" evidence="10">
        <dbReference type="Rhea" id="RHEA:16854"/>
    </physiologicalReaction>
</comment>
<dbReference type="UniPathway" id="UPA00075">
    <property type="reaction ID" value="UER00336"/>
</dbReference>
<evidence type="ECO:0000256" key="9">
    <source>
        <dbReference type="ARBA" id="ARBA00030717"/>
    </source>
</evidence>
<keyword evidence="7" id="KW-0456">Lyase</keyword>
<accession>A0A381UFE6</accession>
<comment type="catalytic activity">
    <reaction evidence="8">
        <text>(2S)-2-[5-amino-1-(5-phospho-beta-D-ribosyl)imidazole-4-carboxamido]succinate = 5-amino-1-(5-phospho-beta-D-ribosyl)imidazole-4-carboxamide + fumarate</text>
        <dbReference type="Rhea" id="RHEA:23920"/>
        <dbReference type="ChEBI" id="CHEBI:29806"/>
        <dbReference type="ChEBI" id="CHEBI:58443"/>
        <dbReference type="ChEBI" id="CHEBI:58475"/>
        <dbReference type="EC" id="4.3.2.2"/>
    </reaction>
    <physiologicalReaction direction="left-to-right" evidence="8">
        <dbReference type="Rhea" id="RHEA:23921"/>
    </physiologicalReaction>
</comment>
<dbReference type="InterPro" id="IPR004769">
    <property type="entry name" value="Pur_lyase"/>
</dbReference>
<evidence type="ECO:0000313" key="12">
    <source>
        <dbReference type="EMBL" id="SVA26850.1"/>
    </source>
</evidence>
<dbReference type="GO" id="GO:0070626">
    <property type="term" value="F:(S)-2-(5-amino-1-(5-phospho-D-ribosyl)imidazole-4-carboxamido) succinate lyase (fumarate-forming) activity"/>
    <property type="evidence" value="ECO:0007669"/>
    <property type="project" value="TreeGrafter"/>
</dbReference>
<evidence type="ECO:0000256" key="8">
    <source>
        <dbReference type="ARBA" id="ARBA00024477"/>
    </source>
</evidence>
<dbReference type="GO" id="GO:0005829">
    <property type="term" value="C:cytosol"/>
    <property type="evidence" value="ECO:0007669"/>
    <property type="project" value="TreeGrafter"/>
</dbReference>
<dbReference type="PRINTS" id="PR00149">
    <property type="entry name" value="FUMRATELYASE"/>
</dbReference>
<dbReference type="EMBL" id="UINC01006323">
    <property type="protein sequence ID" value="SVA26850.1"/>
    <property type="molecule type" value="Genomic_DNA"/>
</dbReference>
<evidence type="ECO:0000256" key="4">
    <source>
        <dbReference type="ARBA" id="ARBA00012339"/>
    </source>
</evidence>
<dbReference type="NCBIfam" id="TIGR00928">
    <property type="entry name" value="purB"/>
    <property type="match status" value="1"/>
</dbReference>
<dbReference type="GO" id="GO:0006189">
    <property type="term" value="P:'de novo' IMP biosynthetic process"/>
    <property type="evidence" value="ECO:0007669"/>
    <property type="project" value="UniProtKB-UniPathway"/>
</dbReference>
<dbReference type="SMART" id="SM00998">
    <property type="entry name" value="ADSL_C"/>
    <property type="match status" value="1"/>
</dbReference>
<keyword evidence="6" id="KW-0658">Purine biosynthesis</keyword>
<evidence type="ECO:0000256" key="6">
    <source>
        <dbReference type="ARBA" id="ARBA00022755"/>
    </source>
</evidence>
<evidence type="ECO:0000259" key="11">
    <source>
        <dbReference type="SMART" id="SM00998"/>
    </source>
</evidence>
<dbReference type="EC" id="4.3.2.2" evidence="4"/>
<dbReference type="FunFam" id="1.20.200.10:FF:000008">
    <property type="entry name" value="Adenylosuccinate lyase"/>
    <property type="match status" value="1"/>
</dbReference>
<sequence>MNAIWTEDNSFDLWLRVEIAASEAWAEQGVVPEEDMAKIRGAKFDRDTYDKWFEQTKHDIVSFTRAVGESLGTEGRWIHHGLTSNDVKDTALSMQLVQSCDLLDKGLVDLLNALRIRAIEFKQTPCIGRSHGIHAEPMSFGLKLALWFGEIKRNRERLAGVRSRVAVGMLSGPVGTFASVPPSIEESVCRQLGLTPAEVSNQVIQRDRHAEYSQLLALIGATLEKIATEIRGLQRTEVREIEEPFGQPGYVTKGSSSMPHKRNPELSERICGLARLIRGNSITALENVALWHERDISHSSAERMILPDGSLALDYMLSLMTGIIADMVVYPDRMMQNLESTRGLVFSPRVMLLLVENGVDRTDAYDAVQRNSMKSWEDELDFRDLIKTDPVVSTKVSSQELDDLFDYSFYLVHVDHIYTRVGISETIID</sequence>
<evidence type="ECO:0000256" key="3">
    <source>
        <dbReference type="ARBA" id="ARBA00008273"/>
    </source>
</evidence>
<dbReference type="InterPro" id="IPR022761">
    <property type="entry name" value="Fumarate_lyase_N"/>
</dbReference>
<protein>
    <recommendedName>
        <fullName evidence="5">Adenylosuccinate lyase</fullName>
        <ecNumber evidence="4">4.3.2.2</ecNumber>
    </recommendedName>
    <alternativeName>
        <fullName evidence="9">Adenylosuccinase</fullName>
    </alternativeName>
</protein>
<dbReference type="SUPFAM" id="SSF48557">
    <property type="entry name" value="L-aspartase-like"/>
    <property type="match status" value="1"/>
</dbReference>
<evidence type="ECO:0000256" key="2">
    <source>
        <dbReference type="ARBA" id="ARBA00004734"/>
    </source>
</evidence>
<dbReference type="Gene3D" id="1.10.275.10">
    <property type="entry name" value="Fumarase/aspartase (N-terminal domain)"/>
    <property type="match status" value="1"/>
</dbReference>
<dbReference type="CDD" id="cd01360">
    <property type="entry name" value="Adenylsuccinate_lyase_1"/>
    <property type="match status" value="1"/>
</dbReference>
<dbReference type="InterPro" id="IPR024083">
    <property type="entry name" value="Fumarase/histidase_N"/>
</dbReference>
<dbReference type="FunFam" id="1.10.40.30:FF:000007">
    <property type="entry name" value="Adenylosuccinate lyase"/>
    <property type="match status" value="1"/>
</dbReference>
<reference evidence="12" key="1">
    <citation type="submission" date="2018-05" db="EMBL/GenBank/DDBJ databases">
        <authorList>
            <person name="Lanie J.A."/>
            <person name="Ng W.-L."/>
            <person name="Kazmierczak K.M."/>
            <person name="Andrzejewski T.M."/>
            <person name="Davidsen T.M."/>
            <person name="Wayne K.J."/>
            <person name="Tettelin H."/>
            <person name="Glass J.I."/>
            <person name="Rusch D."/>
            <person name="Podicherti R."/>
            <person name="Tsui H.-C.T."/>
            <person name="Winkler M.E."/>
        </authorList>
    </citation>
    <scope>NUCLEOTIDE SEQUENCE</scope>
</reference>
<dbReference type="UniPathway" id="UPA00074">
    <property type="reaction ID" value="UER00132"/>
</dbReference>